<evidence type="ECO:0000313" key="14">
    <source>
        <dbReference type="Proteomes" id="UP001596161"/>
    </source>
</evidence>
<reference evidence="14" key="1">
    <citation type="journal article" date="2019" name="Int. J. Syst. Evol. Microbiol.">
        <title>The Global Catalogue of Microorganisms (GCM) 10K type strain sequencing project: providing services to taxonomists for standard genome sequencing and annotation.</title>
        <authorList>
            <consortium name="The Broad Institute Genomics Platform"/>
            <consortium name="The Broad Institute Genome Sequencing Center for Infectious Disease"/>
            <person name="Wu L."/>
            <person name="Ma J."/>
        </authorList>
    </citation>
    <scope>NUCLEOTIDE SEQUENCE [LARGE SCALE GENOMIC DNA]</scope>
    <source>
        <strain evidence="14">KACC 12602</strain>
    </source>
</reference>
<evidence type="ECO:0000256" key="7">
    <source>
        <dbReference type="ARBA" id="ARBA00023237"/>
    </source>
</evidence>
<dbReference type="InterPro" id="IPR012910">
    <property type="entry name" value="Plug_dom"/>
</dbReference>
<keyword evidence="2 8" id="KW-0813">Transport</keyword>
<evidence type="ECO:0000256" key="3">
    <source>
        <dbReference type="ARBA" id="ARBA00022452"/>
    </source>
</evidence>
<keyword evidence="4 8" id="KW-0812">Transmembrane</keyword>
<feature type="domain" description="TonB-dependent receptor-like beta-barrel" evidence="11">
    <location>
        <begin position="329"/>
        <end position="755"/>
    </location>
</feature>
<dbReference type="Gene3D" id="2.60.40.1120">
    <property type="entry name" value="Carboxypeptidase-like, regulatory domain"/>
    <property type="match status" value="1"/>
</dbReference>
<dbReference type="SUPFAM" id="SSF49452">
    <property type="entry name" value="Starch-binding domain-like"/>
    <property type="match status" value="1"/>
</dbReference>
<keyword evidence="14" id="KW-1185">Reference proteome</keyword>
<evidence type="ECO:0000256" key="9">
    <source>
        <dbReference type="RuleBase" id="RU003357"/>
    </source>
</evidence>
<evidence type="ECO:0000313" key="13">
    <source>
        <dbReference type="EMBL" id="MFC5271433.1"/>
    </source>
</evidence>
<keyword evidence="13" id="KW-0675">Receptor</keyword>
<dbReference type="Gene3D" id="2.170.130.10">
    <property type="entry name" value="TonB-dependent receptor, plug domain"/>
    <property type="match status" value="1"/>
</dbReference>
<keyword evidence="5 9" id="KW-0798">TonB box</keyword>
<feature type="domain" description="TonB-dependent receptor plug" evidence="12">
    <location>
        <begin position="122"/>
        <end position="225"/>
    </location>
</feature>
<dbReference type="RefSeq" id="WP_378017797.1">
    <property type="nucleotide sequence ID" value="NZ_JBHSKT010000007.1"/>
</dbReference>
<evidence type="ECO:0000259" key="11">
    <source>
        <dbReference type="Pfam" id="PF00593"/>
    </source>
</evidence>
<dbReference type="InterPro" id="IPR036942">
    <property type="entry name" value="Beta-barrel_TonB_sf"/>
</dbReference>
<dbReference type="SUPFAM" id="SSF56935">
    <property type="entry name" value="Porins"/>
    <property type="match status" value="1"/>
</dbReference>
<sequence length="791" mass="86632">MKVRCLLSLIFLLISFSTFAQSPLSTLAGVVKDENGQPVAYVPVALEGSVLGTTTDTEGNFELKQIKSGRYFLRVGGIGYSPVRMEINLGAGEERSLELTLKENGRALDEVVVSAGRTPEALDETPASVHVIDQQTLRNQIKINPNIAAVLATSVPGLALNSNTTSNVGQTLRGRNVLVMVDGIPQSTPLRAGSRDIRSIDPEAIERVEVVKGATAIYGNGADGGLINYITKKPDATKPFSAYTSIANTGMLVHRNNTMGGRITQQFSGKIKQFDYLTSGTYEQTGVYKDAEGKVLSPVYGLGETQMYNGFFKGGYNITSNHRVEGMYNFFGSQQASHYVEKIGKYNQFPTIGVLGERKGAPEGTKYNHNAQLKYIASNLIGNTSLEASVYTQRFSTIYGWTFSPTSFAGGGQSTIKSDKNGARFNFNSPLMFGNHVEGNVIYGADYLNDVTSQPLVDGRTWVPEMDLKNIAPYAQLQLNVYEDFIFKAGYRFDNVKVDVPSFTQVKNENGSGGKFINGGTIKFDASTFNVGLRYAGLEYFKPFVSYSQGFSIIDIGRYVRGATEDYVAKMDIKPVVVNNYEAGFHSKLGIVSFSGAYFISTSQLGANLVANAENTAYQIQRAPEHVEGFEAVADVFLSKKFQIGASIAKSEGKADLNNNNNFEDEKDVYLTGTRIAPLKITAYVTAKPTEKLFLNLQWLYSGARDRFEPIVSTDPKKNGTYGIGEGPVQAFDIFNLSAAYQVTEKLSLNLGVENMLNKKYYLPIAYAYGRDADYIRANGARYQLGASFKW</sequence>
<evidence type="ECO:0000256" key="8">
    <source>
        <dbReference type="PROSITE-ProRule" id="PRU01360"/>
    </source>
</evidence>
<keyword evidence="7 8" id="KW-0998">Cell outer membrane</keyword>
<comment type="subcellular location">
    <subcellularLocation>
        <location evidence="1 8">Cell outer membrane</location>
        <topology evidence="1 8">Multi-pass membrane protein</topology>
    </subcellularLocation>
</comment>
<gene>
    <name evidence="13" type="ORF">ACFPIB_12480</name>
</gene>
<evidence type="ECO:0000256" key="6">
    <source>
        <dbReference type="ARBA" id="ARBA00023136"/>
    </source>
</evidence>
<dbReference type="Pfam" id="PF07715">
    <property type="entry name" value="Plug"/>
    <property type="match status" value="1"/>
</dbReference>
<dbReference type="CDD" id="cd01347">
    <property type="entry name" value="ligand_gated_channel"/>
    <property type="match status" value="1"/>
</dbReference>
<evidence type="ECO:0000256" key="1">
    <source>
        <dbReference type="ARBA" id="ARBA00004571"/>
    </source>
</evidence>
<dbReference type="InterPro" id="IPR013784">
    <property type="entry name" value="Carb-bd-like_fold"/>
</dbReference>
<dbReference type="InterPro" id="IPR000531">
    <property type="entry name" value="Beta-barrel_TonB"/>
</dbReference>
<evidence type="ECO:0000256" key="10">
    <source>
        <dbReference type="SAM" id="SignalP"/>
    </source>
</evidence>
<evidence type="ECO:0000256" key="2">
    <source>
        <dbReference type="ARBA" id="ARBA00022448"/>
    </source>
</evidence>
<name>A0ABW0EAM5_9BACT</name>
<organism evidence="13 14">
    <name type="scientific">Adhaeribacter terreus</name>
    <dbReference type="NCBI Taxonomy" id="529703"/>
    <lineage>
        <taxon>Bacteria</taxon>
        <taxon>Pseudomonadati</taxon>
        <taxon>Bacteroidota</taxon>
        <taxon>Cytophagia</taxon>
        <taxon>Cytophagales</taxon>
        <taxon>Hymenobacteraceae</taxon>
        <taxon>Adhaeribacter</taxon>
    </lineage>
</organism>
<dbReference type="InterPro" id="IPR037066">
    <property type="entry name" value="Plug_dom_sf"/>
</dbReference>
<dbReference type="InterPro" id="IPR039426">
    <property type="entry name" value="TonB-dep_rcpt-like"/>
</dbReference>
<dbReference type="PROSITE" id="PS52016">
    <property type="entry name" value="TONB_DEPENDENT_REC_3"/>
    <property type="match status" value="1"/>
</dbReference>
<keyword evidence="6 8" id="KW-0472">Membrane</keyword>
<dbReference type="Gene3D" id="2.40.170.20">
    <property type="entry name" value="TonB-dependent receptor, beta-barrel domain"/>
    <property type="match status" value="1"/>
</dbReference>
<keyword evidence="3 8" id="KW-1134">Transmembrane beta strand</keyword>
<keyword evidence="10" id="KW-0732">Signal</keyword>
<comment type="similarity">
    <text evidence="8 9">Belongs to the TonB-dependent receptor family.</text>
</comment>
<feature type="signal peptide" evidence="10">
    <location>
        <begin position="1"/>
        <end position="20"/>
    </location>
</feature>
<dbReference type="Pfam" id="PF13715">
    <property type="entry name" value="CarbopepD_reg_2"/>
    <property type="match status" value="1"/>
</dbReference>
<dbReference type="PANTHER" id="PTHR30069">
    <property type="entry name" value="TONB-DEPENDENT OUTER MEMBRANE RECEPTOR"/>
    <property type="match status" value="1"/>
</dbReference>
<evidence type="ECO:0000256" key="4">
    <source>
        <dbReference type="ARBA" id="ARBA00022692"/>
    </source>
</evidence>
<evidence type="ECO:0000259" key="12">
    <source>
        <dbReference type="Pfam" id="PF07715"/>
    </source>
</evidence>
<dbReference type="PANTHER" id="PTHR30069:SF42">
    <property type="entry name" value="FERRIC AEROBACTIN RECEPTOR"/>
    <property type="match status" value="1"/>
</dbReference>
<evidence type="ECO:0000256" key="5">
    <source>
        <dbReference type="ARBA" id="ARBA00023077"/>
    </source>
</evidence>
<comment type="caution">
    <text evidence="13">The sequence shown here is derived from an EMBL/GenBank/DDBJ whole genome shotgun (WGS) entry which is preliminary data.</text>
</comment>
<accession>A0ABW0EAM5</accession>
<feature type="chain" id="PRO_5047107270" evidence="10">
    <location>
        <begin position="21"/>
        <end position="791"/>
    </location>
</feature>
<dbReference type="Pfam" id="PF00593">
    <property type="entry name" value="TonB_dep_Rec_b-barrel"/>
    <property type="match status" value="1"/>
</dbReference>
<protein>
    <submittedName>
        <fullName evidence="13">TonB-dependent receptor</fullName>
    </submittedName>
</protein>
<dbReference type="EMBL" id="JBHSKT010000007">
    <property type="protein sequence ID" value="MFC5271433.1"/>
    <property type="molecule type" value="Genomic_DNA"/>
</dbReference>
<proteinExistence type="inferred from homology"/>
<dbReference type="Proteomes" id="UP001596161">
    <property type="component" value="Unassembled WGS sequence"/>
</dbReference>